<reference evidence="2" key="1">
    <citation type="submission" date="2013-02" db="EMBL/GenBank/DDBJ databases">
        <authorList>
            <consortium name="The Broad Institute Genome Sequencing Platform"/>
            <person name="Cuomo C."/>
            <person name="Becnel J."/>
            <person name="Sanscrainte N."/>
            <person name="Walker B."/>
            <person name="Young S.K."/>
            <person name="Zeng Q."/>
            <person name="Gargeya S."/>
            <person name="Fitzgerald M."/>
            <person name="Haas B."/>
            <person name="Abouelleil A."/>
            <person name="Alvarado L."/>
            <person name="Arachchi H.M."/>
            <person name="Berlin A.M."/>
            <person name="Chapman S.B."/>
            <person name="Dewar J."/>
            <person name="Goldberg J."/>
            <person name="Griggs A."/>
            <person name="Gujja S."/>
            <person name="Hansen M."/>
            <person name="Howarth C."/>
            <person name="Imamovic A."/>
            <person name="Larimer J."/>
            <person name="McCowan C."/>
            <person name="Murphy C."/>
            <person name="Neiman D."/>
            <person name="Pearson M."/>
            <person name="Priest M."/>
            <person name="Roberts A."/>
            <person name="Saif S."/>
            <person name="Shea T."/>
            <person name="Sisk P."/>
            <person name="Sykes S."/>
            <person name="Wortman J."/>
            <person name="Nusbaum C."/>
            <person name="Birren B."/>
        </authorList>
    </citation>
    <scope>NUCLEOTIDE SEQUENCE [LARGE SCALE GENOMIC DNA]</scope>
    <source>
        <strain evidence="2">PRA339</strain>
    </source>
</reference>
<dbReference type="EMBL" id="KK365535">
    <property type="protein sequence ID" value="KCZ78965.1"/>
    <property type="molecule type" value="Genomic_DNA"/>
</dbReference>
<dbReference type="AlphaFoldDB" id="A0A059EVM8"/>
<protein>
    <submittedName>
        <fullName evidence="1">Uncharacterized protein</fullName>
    </submittedName>
</protein>
<feature type="non-terminal residue" evidence="1">
    <location>
        <position position="1"/>
    </location>
</feature>
<dbReference type="Proteomes" id="UP000030655">
    <property type="component" value="Unassembled WGS sequence"/>
</dbReference>
<dbReference type="OrthoDB" id="10358826at2759"/>
<reference evidence="1 2" key="2">
    <citation type="submission" date="2014-03" db="EMBL/GenBank/DDBJ databases">
        <title>The Genome Sequence of Anncaliia algerae insect isolate PRA339.</title>
        <authorList>
            <consortium name="The Broad Institute Genome Sequencing Platform"/>
            <consortium name="The Broad Institute Genome Sequencing Center for Infectious Disease"/>
            <person name="Cuomo C."/>
            <person name="Becnel J."/>
            <person name="Sanscrainte N."/>
            <person name="Walker B."/>
            <person name="Young S.K."/>
            <person name="Zeng Q."/>
            <person name="Gargeya S."/>
            <person name="Fitzgerald M."/>
            <person name="Haas B."/>
            <person name="Abouelleil A."/>
            <person name="Alvarado L."/>
            <person name="Arachchi H.M."/>
            <person name="Berlin A.M."/>
            <person name="Chapman S.B."/>
            <person name="Dewar J."/>
            <person name="Goldberg J."/>
            <person name="Griggs A."/>
            <person name="Gujja S."/>
            <person name="Hansen M."/>
            <person name="Howarth C."/>
            <person name="Imamovic A."/>
            <person name="Larimer J."/>
            <person name="McCowan C."/>
            <person name="Murphy C."/>
            <person name="Neiman D."/>
            <person name="Pearson M."/>
            <person name="Priest M."/>
            <person name="Roberts A."/>
            <person name="Saif S."/>
            <person name="Shea T."/>
            <person name="Sisk P."/>
            <person name="Sykes S."/>
            <person name="Wortman J."/>
            <person name="Nusbaum C."/>
            <person name="Birren B."/>
        </authorList>
    </citation>
    <scope>NUCLEOTIDE SEQUENCE [LARGE SCALE GENOMIC DNA]</scope>
    <source>
        <strain evidence="1 2">PRA339</strain>
    </source>
</reference>
<gene>
    <name evidence="1" type="ORF">H312_03652</name>
</gene>
<sequence length="255" mass="30576">EEEENQFLKEAIESKNNETKRMENLMKYEYDFFENNDDVFDDRNLIVAVRSNLTDYIHNNHIIADARKLFQIETLRSKKAIKVEKEQKISQGDGMAENIMRAQQKFKGLEIKDLKNLYNLMAFMLKDTKKKGLELVYFNALYTLFIFHEKHFSSLLRLCILINDSLLRFNISKDFNMPKCESIHLVKEDLREHSQEDFKSLILDYLVFCKFQKIKIIDKDSIIKIIDRFYPECKIKEEEIKIRVREFIKQLNGHK</sequence>
<evidence type="ECO:0000313" key="1">
    <source>
        <dbReference type="EMBL" id="KCZ78965.1"/>
    </source>
</evidence>
<organism evidence="1 2">
    <name type="scientific">Anncaliia algerae PRA339</name>
    <dbReference type="NCBI Taxonomy" id="1288291"/>
    <lineage>
        <taxon>Eukaryota</taxon>
        <taxon>Fungi</taxon>
        <taxon>Fungi incertae sedis</taxon>
        <taxon>Microsporidia</taxon>
        <taxon>Tubulinosematoidea</taxon>
        <taxon>Tubulinosematidae</taxon>
        <taxon>Anncaliia</taxon>
    </lineage>
</organism>
<proteinExistence type="predicted"/>
<evidence type="ECO:0000313" key="2">
    <source>
        <dbReference type="Proteomes" id="UP000030655"/>
    </source>
</evidence>
<keyword evidence="2" id="KW-1185">Reference proteome</keyword>
<name>A0A059EVM8_9MICR</name>
<dbReference type="VEuPathDB" id="MicrosporidiaDB:H312_03652"/>
<dbReference type="HOGENOM" id="CLU_1096448_0_0_1"/>
<accession>A0A059EVM8</accession>